<organism evidence="1 2">
    <name type="scientific">Virgibacillus subterraneus</name>
    <dbReference type="NCBI Taxonomy" id="621109"/>
    <lineage>
        <taxon>Bacteria</taxon>
        <taxon>Bacillati</taxon>
        <taxon>Bacillota</taxon>
        <taxon>Bacilli</taxon>
        <taxon>Bacillales</taxon>
        <taxon>Bacillaceae</taxon>
        <taxon>Virgibacillus</taxon>
    </lineage>
</organism>
<evidence type="ECO:0000313" key="1">
    <source>
        <dbReference type="EMBL" id="SEP81033.1"/>
    </source>
</evidence>
<keyword evidence="2" id="KW-1185">Reference proteome</keyword>
<name>A0A1H9AX89_9BACI</name>
<evidence type="ECO:0000313" key="2">
    <source>
        <dbReference type="Proteomes" id="UP000198733"/>
    </source>
</evidence>
<dbReference type="EMBL" id="FOEH01000001">
    <property type="protein sequence ID" value="SEP81033.1"/>
    <property type="molecule type" value="Genomic_DNA"/>
</dbReference>
<reference evidence="1 2" key="1">
    <citation type="submission" date="2016-10" db="EMBL/GenBank/DDBJ databases">
        <authorList>
            <person name="Varghese N."/>
            <person name="Submissions S."/>
        </authorList>
    </citation>
    <scope>NUCLEOTIDE SEQUENCE [LARGE SCALE GENOMIC DNA]</scope>
    <source>
        <strain evidence="1 2">CGMCC 1.7734</strain>
    </source>
</reference>
<sequence>MMIISLLKNFRDIKRVVKSCSVLIGQSFLFEQLAEKFLCNLFAININTFLLE</sequence>
<proteinExistence type="predicted"/>
<dbReference type="Proteomes" id="UP000198733">
    <property type="component" value="Unassembled WGS sequence"/>
</dbReference>
<gene>
    <name evidence="1" type="ORF">SAMN05216232_0957</name>
</gene>
<protein>
    <submittedName>
        <fullName evidence="1">Uncharacterized protein</fullName>
    </submittedName>
</protein>
<comment type="caution">
    <text evidence="1">The sequence shown here is derived from an EMBL/GenBank/DDBJ whole genome shotgun (WGS) entry which is preliminary data.</text>
</comment>
<accession>A0A1H9AX89</accession>